<evidence type="ECO:0000256" key="6">
    <source>
        <dbReference type="RuleBase" id="RU003540"/>
    </source>
</evidence>
<feature type="non-terminal residue" evidence="7">
    <location>
        <position position="1"/>
    </location>
</feature>
<keyword evidence="5 6" id="KW-0111">Calcium/phospholipid-binding</keyword>
<dbReference type="PANTHER" id="PTHR10502">
    <property type="entry name" value="ANNEXIN"/>
    <property type="match status" value="1"/>
</dbReference>
<dbReference type="GO" id="GO:0005886">
    <property type="term" value="C:plasma membrane"/>
    <property type="evidence" value="ECO:0007669"/>
    <property type="project" value="TreeGrafter"/>
</dbReference>
<evidence type="ECO:0000256" key="2">
    <source>
        <dbReference type="ARBA" id="ARBA00022737"/>
    </source>
</evidence>
<dbReference type="PROSITE" id="PS51897">
    <property type="entry name" value="ANNEXIN_2"/>
    <property type="match status" value="3"/>
</dbReference>
<dbReference type="SUPFAM" id="SSF75399">
    <property type="entry name" value="Plakin repeat"/>
    <property type="match status" value="1"/>
</dbReference>
<dbReference type="FunFam" id="1.10.220.10:FF:000003">
    <property type="entry name" value="Annexin"/>
    <property type="match status" value="1"/>
</dbReference>
<dbReference type="GO" id="GO:0005544">
    <property type="term" value="F:calcium-dependent phospholipid binding"/>
    <property type="evidence" value="ECO:0007669"/>
    <property type="project" value="UniProtKB-KW"/>
</dbReference>
<dbReference type="FunFam" id="1.10.220.10:FF:000004">
    <property type="entry name" value="Annexin"/>
    <property type="match status" value="1"/>
</dbReference>
<dbReference type="Gene3D" id="1.10.220.10">
    <property type="entry name" value="Annexin"/>
    <property type="match status" value="3"/>
</dbReference>
<comment type="caution">
    <text evidence="7">The sequence shown here is derived from an EMBL/GenBank/DDBJ whole genome shotgun (WGS) entry which is preliminary data.</text>
</comment>
<dbReference type="SUPFAM" id="SSF47874">
    <property type="entry name" value="Annexin"/>
    <property type="match status" value="1"/>
</dbReference>
<reference evidence="7" key="1">
    <citation type="submission" date="2023-07" db="EMBL/GenBank/DDBJ databases">
        <title>Chromosome-level genome assembly of Artemia franciscana.</title>
        <authorList>
            <person name="Jo E."/>
        </authorList>
    </citation>
    <scope>NUCLEOTIDE SEQUENCE</scope>
    <source>
        <tissue evidence="7">Whole body</tissue>
    </source>
</reference>
<keyword evidence="8" id="KW-1185">Reference proteome</keyword>
<dbReference type="GO" id="GO:0005634">
    <property type="term" value="C:nucleus"/>
    <property type="evidence" value="ECO:0007669"/>
    <property type="project" value="TreeGrafter"/>
</dbReference>
<proteinExistence type="inferred from homology"/>
<dbReference type="GO" id="GO:0005509">
    <property type="term" value="F:calcium ion binding"/>
    <property type="evidence" value="ECO:0007669"/>
    <property type="project" value="InterPro"/>
</dbReference>
<organism evidence="7 8">
    <name type="scientific">Artemia franciscana</name>
    <name type="common">Brine shrimp</name>
    <name type="synonym">Artemia sanfranciscana</name>
    <dbReference type="NCBI Taxonomy" id="6661"/>
    <lineage>
        <taxon>Eukaryota</taxon>
        <taxon>Metazoa</taxon>
        <taxon>Ecdysozoa</taxon>
        <taxon>Arthropoda</taxon>
        <taxon>Crustacea</taxon>
        <taxon>Branchiopoda</taxon>
        <taxon>Anostraca</taxon>
        <taxon>Artemiidae</taxon>
        <taxon>Artemia</taxon>
    </lineage>
</organism>
<evidence type="ECO:0000256" key="3">
    <source>
        <dbReference type="ARBA" id="ARBA00022837"/>
    </source>
</evidence>
<evidence type="ECO:0000313" key="7">
    <source>
        <dbReference type="EMBL" id="KAK2725837.1"/>
    </source>
</evidence>
<dbReference type="SMART" id="SM00335">
    <property type="entry name" value="ANX"/>
    <property type="match status" value="3"/>
</dbReference>
<evidence type="ECO:0000256" key="4">
    <source>
        <dbReference type="ARBA" id="ARBA00023216"/>
    </source>
</evidence>
<dbReference type="GO" id="GO:0012506">
    <property type="term" value="C:vesicle membrane"/>
    <property type="evidence" value="ECO:0007669"/>
    <property type="project" value="TreeGrafter"/>
</dbReference>
<dbReference type="InterPro" id="IPR001464">
    <property type="entry name" value="Annexin"/>
</dbReference>
<dbReference type="InterPro" id="IPR035915">
    <property type="entry name" value="Plakin_repeat_sf"/>
</dbReference>
<sequence length="521" mass="57972">GRPTVVPFQGFNATADAEALRKAMKGFGTDEAAIIQVLSRRTADQRMDILRAYKANFGKDLIKDLKSELSGNFERAILALMHPRAEYLAMEVREAIKGAGTQEGTLVEILAPGPNDEIAAICDTYYKLYGKSMEDSIASDTSGDFKRLLVALCQGQRDEYGVTDNEVVMNDAHRLYSAGEGKLGTEESAFIQVLATRSFQHLKQLQQEYVKITGRELEDAVASEFSGNIEKGLTAVSEASFSSAYSKIYTVYAAPRKKLIPNEAEALFSSAYSKIYTVYAAPRKKLIPNEAEASFSSAYSKIYTVYAALRKKLIPNEAEASFSSAYSKIYTVYAAPRKKLIPNEGEASFSLAYSKIYTVYAAPQKKLIPNEGEASFSSAYSKIYTVYAAPRKKLIPKEAEASFSSAYSKIYTVYAAPRKKLIPNEAKLKLRSAQLIPKFILCMPLHERSLFRTKLKLRSAQLIPKFILCMPLHERNSSLLNRYNMHDPLDMILEAGESVRSKSLHKLASFLSVHILCDCNF</sequence>
<dbReference type="InterPro" id="IPR018252">
    <property type="entry name" value="Annexin_repeat_CS"/>
</dbReference>
<evidence type="ECO:0000256" key="1">
    <source>
        <dbReference type="ARBA" id="ARBA00007831"/>
    </source>
</evidence>
<protein>
    <recommendedName>
        <fullName evidence="6">Annexin</fullName>
    </recommendedName>
</protein>
<dbReference type="PANTHER" id="PTHR10502:SF102">
    <property type="entry name" value="ANNEXIN B11"/>
    <property type="match status" value="1"/>
</dbReference>
<gene>
    <name evidence="7" type="ORF">QYM36_000344</name>
</gene>
<keyword evidence="3 6" id="KW-0106">Calcium</keyword>
<comment type="domain">
    <text evidence="6">A pair of annexin repeats may form one binding site for calcium and phospholipid.</text>
</comment>
<evidence type="ECO:0000256" key="5">
    <source>
        <dbReference type="ARBA" id="ARBA00023302"/>
    </source>
</evidence>
<dbReference type="EMBL" id="JAVRJZ010000002">
    <property type="protein sequence ID" value="KAK2725837.1"/>
    <property type="molecule type" value="Genomic_DNA"/>
</dbReference>
<dbReference type="InterPro" id="IPR018502">
    <property type="entry name" value="Annexin_repeat"/>
</dbReference>
<keyword evidence="2 6" id="KW-0677">Repeat</keyword>
<dbReference type="PRINTS" id="PR00196">
    <property type="entry name" value="ANNEXIN"/>
</dbReference>
<dbReference type="GO" id="GO:0001786">
    <property type="term" value="F:phosphatidylserine binding"/>
    <property type="evidence" value="ECO:0007669"/>
    <property type="project" value="TreeGrafter"/>
</dbReference>
<accession>A0AA88IS60</accession>
<dbReference type="Proteomes" id="UP001187531">
    <property type="component" value="Unassembled WGS sequence"/>
</dbReference>
<dbReference type="PROSITE" id="PS00223">
    <property type="entry name" value="ANNEXIN_1"/>
    <property type="match status" value="2"/>
</dbReference>
<keyword evidence="4 6" id="KW-0041">Annexin</keyword>
<dbReference type="FunFam" id="1.10.220.10:FF:000002">
    <property type="entry name" value="Annexin"/>
    <property type="match status" value="1"/>
</dbReference>
<name>A0AA88IS60_ARTSF</name>
<dbReference type="GO" id="GO:0005737">
    <property type="term" value="C:cytoplasm"/>
    <property type="evidence" value="ECO:0007669"/>
    <property type="project" value="TreeGrafter"/>
</dbReference>
<evidence type="ECO:0000313" key="8">
    <source>
        <dbReference type="Proteomes" id="UP001187531"/>
    </source>
</evidence>
<dbReference type="Pfam" id="PF00191">
    <property type="entry name" value="Annexin"/>
    <property type="match status" value="3"/>
</dbReference>
<dbReference type="AlphaFoldDB" id="A0AA88IS60"/>
<dbReference type="InterPro" id="IPR037104">
    <property type="entry name" value="Annexin_sf"/>
</dbReference>
<comment type="similarity">
    <text evidence="1 6">Belongs to the annexin family.</text>
</comment>